<reference evidence="1 2" key="1">
    <citation type="submission" date="2024-01" db="EMBL/GenBank/DDBJ databases">
        <title>The diversity of rhizobia nodulating Mimosa spp. in eleven states of Brazil covering several biomes is determined by host plant, location, and edaphic factors.</title>
        <authorList>
            <person name="Rouws L."/>
            <person name="Barauna A."/>
            <person name="Beukes C."/>
            <person name="De Faria S.M."/>
            <person name="Gross E."/>
            <person name="Dos Reis Junior F.B."/>
            <person name="Simon M."/>
            <person name="Maluk M."/>
            <person name="Odee D.W."/>
            <person name="Kenicer G."/>
            <person name="Young J.P.W."/>
            <person name="Reis V.M."/>
            <person name="Zilli J."/>
            <person name="James E.K."/>
        </authorList>
    </citation>
    <scope>NUCLEOTIDE SEQUENCE [LARGE SCALE GENOMIC DNA]</scope>
    <source>
        <strain evidence="1 2">JPY164</strain>
    </source>
</reference>
<proteinExistence type="predicted"/>
<organism evidence="1 2">
    <name type="scientific">Paraburkholderia guartelaensis</name>
    <dbReference type="NCBI Taxonomy" id="2546446"/>
    <lineage>
        <taxon>Bacteria</taxon>
        <taxon>Pseudomonadati</taxon>
        <taxon>Pseudomonadota</taxon>
        <taxon>Betaproteobacteria</taxon>
        <taxon>Burkholderiales</taxon>
        <taxon>Burkholderiaceae</taxon>
        <taxon>Paraburkholderia</taxon>
    </lineage>
</organism>
<dbReference type="EMBL" id="JAYMRW010000031">
    <property type="protein sequence ID" value="MEM5453076.1"/>
    <property type="molecule type" value="Genomic_DNA"/>
</dbReference>
<dbReference type="InterPro" id="IPR035383">
    <property type="entry name" value="MauJ"/>
</dbReference>
<name>A0ABU9SP13_9BURK</name>
<gene>
    <name evidence="1" type="primary">mauJ</name>
    <name evidence="1" type="ORF">VSR33_37455</name>
</gene>
<dbReference type="Pfam" id="PF17419">
    <property type="entry name" value="MauJ"/>
    <property type="match status" value="1"/>
</dbReference>
<sequence length="444" mass="49252">MKTPYVPHLFGADALAKAADRVGWLTVGVASSIAWPVDDVWVQYDGSEYLLHGVRQEGERRIAPSVSTPAAREDIDEALSRLYRFVSVLGFFKQGYVDITSRSWSGHVMRNITLGESFGTLLQGGEQGFSCNHMPVIEDDQVRKALAFLREGRRLERVHEPYSFLSFFKVIESQFRPRDRVAWVEENLALVTQERAVNRINELRGQGVNANQHLFDSGRCAVAHASVDGNIVDPDIPADRKRIAADLDIISALADRYIKIDACVPDEMELYKSRDRVAPWHALMPVESLTTLKAGGLLASEEDLGQLNGAMVSVRLWPDAPAPQFEKMMLLPTDSANGAVKFIALSARGTIVLAFVMDVANGRMHTLLKEGGMRAGVEITEEDIEDYTRYFHSVVGNRIVELTIDGAEPVDCEVVIPVNIIPQAPEEAVAHALDQFRRSREQGA</sequence>
<protein>
    <submittedName>
        <fullName evidence="1">Methylamine utilization protein MauJ</fullName>
    </submittedName>
</protein>
<comment type="caution">
    <text evidence="1">The sequence shown here is derived from an EMBL/GenBank/DDBJ whole genome shotgun (WGS) entry which is preliminary data.</text>
</comment>
<evidence type="ECO:0000313" key="1">
    <source>
        <dbReference type="EMBL" id="MEM5453076.1"/>
    </source>
</evidence>
<accession>A0ABU9SP13</accession>
<dbReference type="Proteomes" id="UP001390669">
    <property type="component" value="Unassembled WGS sequence"/>
</dbReference>
<keyword evidence="2" id="KW-1185">Reference proteome</keyword>
<evidence type="ECO:0000313" key="2">
    <source>
        <dbReference type="Proteomes" id="UP001390669"/>
    </source>
</evidence>
<dbReference type="RefSeq" id="WP_406954382.1">
    <property type="nucleotide sequence ID" value="NZ_JAYMRW010000031.1"/>
</dbReference>